<dbReference type="SUPFAM" id="SSF53300">
    <property type="entry name" value="vWA-like"/>
    <property type="match status" value="1"/>
</dbReference>
<protein>
    <recommendedName>
        <fullName evidence="2">DUF58 domain-containing protein</fullName>
    </recommendedName>
</protein>
<dbReference type="Pfam" id="PF01882">
    <property type="entry name" value="DUF58"/>
    <property type="match status" value="1"/>
</dbReference>
<evidence type="ECO:0000259" key="2">
    <source>
        <dbReference type="Pfam" id="PF01882"/>
    </source>
</evidence>
<gene>
    <name evidence="3" type="ORF">METZ01_LOCUS247323</name>
</gene>
<dbReference type="EMBL" id="UINC01065135">
    <property type="protein sequence ID" value="SVB94469.1"/>
    <property type="molecule type" value="Genomic_DNA"/>
</dbReference>
<dbReference type="InterPro" id="IPR036465">
    <property type="entry name" value="vWFA_dom_sf"/>
</dbReference>
<feature type="non-terminal residue" evidence="3">
    <location>
        <position position="1"/>
    </location>
</feature>
<dbReference type="AlphaFoldDB" id="A0A382I5D4"/>
<dbReference type="PANTHER" id="PTHR34351">
    <property type="entry name" value="SLR1927 PROTEIN-RELATED"/>
    <property type="match status" value="1"/>
</dbReference>
<feature type="domain" description="DUF58" evidence="2">
    <location>
        <begin position="173"/>
        <end position="322"/>
    </location>
</feature>
<feature type="transmembrane region" description="Helical" evidence="1">
    <location>
        <begin position="6"/>
        <end position="31"/>
    </location>
</feature>
<proteinExistence type="predicted"/>
<dbReference type="PANTHER" id="PTHR34351:SF2">
    <property type="entry name" value="DUF58 DOMAIN-CONTAINING PROTEIN"/>
    <property type="match status" value="1"/>
</dbReference>
<accession>A0A382I5D4</accession>
<sequence>AMATGFAIYYSLSYSLGLALLVTYIWGIISLRGLEVRVERRLGIREVGGTFISQISVTNTATPKPILEISELSSFSSSPTGRAIGLGTHATHSWINRIPARRRGFFTIGPIQITATDPFGMFRHSKQFEMVQQVLVYPATVPLPLFSFPKSGSPGEGRFRRPTATTSPTVSGIREYVPTDTLGRIHWLSTVRTGHLMVKQIDQDTGSDVWIVLDLQKDVQTGVDAESTEEYCVTLAASLAHHFLDSGLFVGLFAYGTEPLYVPPNRGYGHQDRIMQALALVKAEGKSPLAEVLEDGRRRGLDQSSIVIITPSVDPGWPASASWLFHHGAQVTTVLIDPGSFGGTGGVEPVGERLSVGGVRTYIVQQGQPLGDAMAKPMYAPTFTPHHKPEVSA</sequence>
<evidence type="ECO:0000313" key="3">
    <source>
        <dbReference type="EMBL" id="SVB94469.1"/>
    </source>
</evidence>
<keyword evidence="1" id="KW-0812">Transmembrane</keyword>
<name>A0A382I5D4_9ZZZZ</name>
<keyword evidence="1" id="KW-1133">Transmembrane helix</keyword>
<organism evidence="3">
    <name type="scientific">marine metagenome</name>
    <dbReference type="NCBI Taxonomy" id="408172"/>
    <lineage>
        <taxon>unclassified sequences</taxon>
        <taxon>metagenomes</taxon>
        <taxon>ecological metagenomes</taxon>
    </lineage>
</organism>
<evidence type="ECO:0000256" key="1">
    <source>
        <dbReference type="SAM" id="Phobius"/>
    </source>
</evidence>
<keyword evidence="1" id="KW-0472">Membrane</keyword>
<dbReference type="InterPro" id="IPR002881">
    <property type="entry name" value="DUF58"/>
</dbReference>
<reference evidence="3" key="1">
    <citation type="submission" date="2018-05" db="EMBL/GenBank/DDBJ databases">
        <authorList>
            <person name="Lanie J.A."/>
            <person name="Ng W.-L."/>
            <person name="Kazmierczak K.M."/>
            <person name="Andrzejewski T.M."/>
            <person name="Davidsen T.M."/>
            <person name="Wayne K.J."/>
            <person name="Tettelin H."/>
            <person name="Glass J.I."/>
            <person name="Rusch D."/>
            <person name="Podicherti R."/>
            <person name="Tsui H.-C.T."/>
            <person name="Winkler M.E."/>
        </authorList>
    </citation>
    <scope>NUCLEOTIDE SEQUENCE</scope>
</reference>